<proteinExistence type="predicted"/>
<gene>
    <name evidence="2" type="ordered locus">MHC_03740</name>
</gene>
<dbReference type="EMBL" id="CP003199">
    <property type="protein sequence ID" value="AEW45608.1"/>
    <property type="molecule type" value="Genomic_DNA"/>
</dbReference>
<name>H6N7I6_MYCHN</name>
<sequence>MAFAPKFIIAGIALGGTGVGFGIENLTSSRSNNKGRSAKTKSVAVNNRCRLHKLIAIGSGKFELTTKEEIIEQAKSKGEEVNSESIERACLENAGKDIFISNKSKKWDYHQSDQSSGEHQNKFKQYLEALNSR</sequence>
<organism evidence="2 3">
    <name type="scientific">Mycoplasma haemocanis (strain Illinois)</name>
    <dbReference type="NCBI Taxonomy" id="1111676"/>
    <lineage>
        <taxon>Bacteria</taxon>
        <taxon>Bacillati</taxon>
        <taxon>Mycoplasmatota</taxon>
        <taxon>Mollicutes</taxon>
        <taxon>Mycoplasmataceae</taxon>
        <taxon>Mycoplasma</taxon>
    </lineage>
</organism>
<evidence type="ECO:0000256" key="1">
    <source>
        <dbReference type="SAM" id="MobiDB-lite"/>
    </source>
</evidence>
<protein>
    <submittedName>
        <fullName evidence="2">Uncharacterized protein</fullName>
    </submittedName>
</protein>
<dbReference type="AlphaFoldDB" id="H6N7I6"/>
<feature type="region of interest" description="Disordered" evidence="1">
    <location>
        <begin position="109"/>
        <end position="133"/>
    </location>
</feature>
<evidence type="ECO:0000313" key="2">
    <source>
        <dbReference type="EMBL" id="AEW45608.1"/>
    </source>
</evidence>
<dbReference type="KEGG" id="mhe:MHC_03740"/>
<accession>H6N7I6</accession>
<dbReference type="HOGENOM" id="CLU_154533_0_0_14"/>
<evidence type="ECO:0000313" key="3">
    <source>
        <dbReference type="Proteomes" id="UP000009135"/>
    </source>
</evidence>
<dbReference type="Proteomes" id="UP000009135">
    <property type="component" value="Chromosome"/>
</dbReference>
<keyword evidence="3" id="KW-1185">Reference proteome</keyword>
<reference evidence="2 3" key="1">
    <citation type="journal article" date="2012" name="J. Bacteriol.">
        <title>Complete genome sequence of Mycoplasma haemocanis strain Illinois.</title>
        <authorList>
            <person name="do Nascimento N.C."/>
            <person name="Guimaraes A.M."/>
            <person name="Santos A.P."/>
            <person name="Sanmiguel P.J."/>
            <person name="Messick J.B."/>
        </authorList>
    </citation>
    <scope>NUCLEOTIDE SEQUENCE [LARGE SCALE GENOMIC DNA]</scope>
    <source>
        <strain evidence="2 3">Illinois</strain>
    </source>
</reference>
<dbReference type="OrthoDB" id="403327at2"/>